<protein>
    <submittedName>
        <fullName evidence="1">Rab proteins geranylgeranyltransferase component</fullName>
    </submittedName>
</protein>
<evidence type="ECO:0000313" key="2">
    <source>
        <dbReference type="Proteomes" id="UP001164539"/>
    </source>
</evidence>
<evidence type="ECO:0000313" key="1">
    <source>
        <dbReference type="EMBL" id="KAJ4714056.1"/>
    </source>
</evidence>
<sequence>MSDLPPYPPIEPTNFDLIVIGTGLPEYVISAAASTSGKSVLHLDPNPFYGSHFPLSPSQTWIVLYAIAMADYDQETTEVSKDVPKTKDGINRLGSLQLICWQVLRMPVISLLTDKDSGSYIGVKLVSSQDIFRHKLVLDPSFTVPGSLASSQSEQLQESFQAFSLAGDKGKVAQGICISRSSLKPNLSNFMDIYAPRSLFPEQVTLIQVLQLGGNLVVCTPGMFMFSRSQSKDAEEVKPNLLWSALYIQDLSMGQFGSISSTPTPDGNLNYNDLLDATEKLFQKMYPNEEFFSRDWFTGESRG</sequence>
<reference evidence="1 2" key="1">
    <citation type="journal article" date="2023" name="Science">
        <title>Complex scaffold remodeling in plant triterpene biosynthesis.</title>
        <authorList>
            <person name="De La Pena R."/>
            <person name="Hodgson H."/>
            <person name="Liu J.C."/>
            <person name="Stephenson M.J."/>
            <person name="Martin A.C."/>
            <person name="Owen C."/>
            <person name="Harkess A."/>
            <person name="Leebens-Mack J."/>
            <person name="Jimenez L.E."/>
            <person name="Osbourn A."/>
            <person name="Sattely E.S."/>
        </authorList>
    </citation>
    <scope>NUCLEOTIDE SEQUENCE [LARGE SCALE GENOMIC DNA]</scope>
    <source>
        <strain evidence="2">cv. JPN11</strain>
        <tissue evidence="1">Leaf</tissue>
    </source>
</reference>
<accession>A0ACC1XRJ2</accession>
<proteinExistence type="predicted"/>
<comment type="caution">
    <text evidence="1">The sequence shown here is derived from an EMBL/GenBank/DDBJ whole genome shotgun (WGS) entry which is preliminary data.</text>
</comment>
<gene>
    <name evidence="1" type="ORF">OWV82_012592</name>
</gene>
<dbReference type="EMBL" id="CM051400">
    <property type="protein sequence ID" value="KAJ4714056.1"/>
    <property type="molecule type" value="Genomic_DNA"/>
</dbReference>
<keyword evidence="2" id="KW-1185">Reference proteome</keyword>
<name>A0ACC1XRJ2_MELAZ</name>
<dbReference type="Proteomes" id="UP001164539">
    <property type="component" value="Chromosome 7"/>
</dbReference>
<organism evidence="1 2">
    <name type="scientific">Melia azedarach</name>
    <name type="common">Chinaberry tree</name>
    <dbReference type="NCBI Taxonomy" id="155640"/>
    <lineage>
        <taxon>Eukaryota</taxon>
        <taxon>Viridiplantae</taxon>
        <taxon>Streptophyta</taxon>
        <taxon>Embryophyta</taxon>
        <taxon>Tracheophyta</taxon>
        <taxon>Spermatophyta</taxon>
        <taxon>Magnoliopsida</taxon>
        <taxon>eudicotyledons</taxon>
        <taxon>Gunneridae</taxon>
        <taxon>Pentapetalae</taxon>
        <taxon>rosids</taxon>
        <taxon>malvids</taxon>
        <taxon>Sapindales</taxon>
        <taxon>Meliaceae</taxon>
        <taxon>Melia</taxon>
    </lineage>
</organism>